<feature type="region of interest" description="Disordered" evidence="1">
    <location>
        <begin position="1"/>
        <end position="26"/>
    </location>
</feature>
<comment type="caution">
    <text evidence="2">The sequence shown here is derived from an EMBL/GenBank/DDBJ whole genome shotgun (WGS) entry which is preliminary data.</text>
</comment>
<reference evidence="2 3" key="1">
    <citation type="journal article" date="2024" name="Microbiol. Resour. Announc.">
        <title>Genome annotations for the ascomycete fungi Trichoderma harzianum, Trichoderma aggressivum, and Purpureocillium lilacinum.</title>
        <authorList>
            <person name="Beijen E.P.W."/>
            <person name="Ohm R.A."/>
        </authorList>
    </citation>
    <scope>NUCLEOTIDE SEQUENCE [LARGE SCALE GENOMIC DNA]</scope>
    <source>
        <strain evidence="2 3">CBS 150709</strain>
    </source>
</reference>
<evidence type="ECO:0000313" key="2">
    <source>
        <dbReference type="EMBL" id="KAK4092085.1"/>
    </source>
</evidence>
<organism evidence="2 3">
    <name type="scientific">Purpureocillium lilacinum</name>
    <name type="common">Paecilomyces lilacinus</name>
    <dbReference type="NCBI Taxonomy" id="33203"/>
    <lineage>
        <taxon>Eukaryota</taxon>
        <taxon>Fungi</taxon>
        <taxon>Dikarya</taxon>
        <taxon>Ascomycota</taxon>
        <taxon>Pezizomycotina</taxon>
        <taxon>Sordariomycetes</taxon>
        <taxon>Hypocreomycetidae</taxon>
        <taxon>Hypocreales</taxon>
        <taxon>Ophiocordycipitaceae</taxon>
        <taxon>Purpureocillium</taxon>
    </lineage>
</organism>
<sequence length="226" mass="24929">MSRASRYCTISSRARSHPSQKRVASSRIADCDIRCVREKGHSDWSDGDSYNGPDLTTPRGIYPTPSPCLWFAERSHAEHIEWQDPTPVSDDDGDADEDMEYAAAHRYETDDEVPQRCRGPIAIPDPGSESGLRAHGGSLLSEAIVFVNAEGVTQTETIGNMVQYKLRYPDLPNQEFQFLIVEEAQMARCLGGKSTPRPQGRVSATFRAQCTSVPLAGSSNSRVQPQ</sequence>
<name>A0ABR0C766_PURLI</name>
<dbReference type="EMBL" id="JAWRVI010000009">
    <property type="protein sequence ID" value="KAK4092085.1"/>
    <property type="molecule type" value="Genomic_DNA"/>
</dbReference>
<protein>
    <submittedName>
        <fullName evidence="2">Uncharacterized protein</fullName>
    </submittedName>
</protein>
<accession>A0ABR0C766</accession>
<proteinExistence type="predicted"/>
<dbReference type="Proteomes" id="UP001287286">
    <property type="component" value="Unassembled WGS sequence"/>
</dbReference>
<gene>
    <name evidence="2" type="ORF">Purlil1_3338</name>
</gene>
<evidence type="ECO:0000256" key="1">
    <source>
        <dbReference type="SAM" id="MobiDB-lite"/>
    </source>
</evidence>
<keyword evidence="3" id="KW-1185">Reference proteome</keyword>
<evidence type="ECO:0000313" key="3">
    <source>
        <dbReference type="Proteomes" id="UP001287286"/>
    </source>
</evidence>
<feature type="region of interest" description="Disordered" evidence="1">
    <location>
        <begin position="107"/>
        <end position="134"/>
    </location>
</feature>